<dbReference type="STRING" id="1802391.A3D72_02225"/>
<gene>
    <name evidence="3" type="ORF">A3D72_02225</name>
</gene>
<dbReference type="PANTHER" id="PTHR34039:SF1">
    <property type="entry name" value="UPF0102 PROTEIN YRAN"/>
    <property type="match status" value="1"/>
</dbReference>
<evidence type="ECO:0000313" key="4">
    <source>
        <dbReference type="Proteomes" id="UP000176303"/>
    </source>
</evidence>
<dbReference type="InterPro" id="IPR011856">
    <property type="entry name" value="tRNA_endonuc-like_dom_sf"/>
</dbReference>
<accession>A0A1F7U3N7</accession>
<dbReference type="CDD" id="cd20736">
    <property type="entry name" value="PoNe_Nuclease"/>
    <property type="match status" value="1"/>
</dbReference>
<name>A0A1F7U3N7_9BACT</name>
<dbReference type="Proteomes" id="UP000176303">
    <property type="component" value="Unassembled WGS sequence"/>
</dbReference>
<reference evidence="3 4" key="1">
    <citation type="journal article" date="2016" name="Nat. Commun.">
        <title>Thousands of microbial genomes shed light on interconnected biogeochemical processes in an aquifer system.</title>
        <authorList>
            <person name="Anantharaman K."/>
            <person name="Brown C.T."/>
            <person name="Hug L.A."/>
            <person name="Sharon I."/>
            <person name="Castelle C.J."/>
            <person name="Probst A.J."/>
            <person name="Thomas B.C."/>
            <person name="Singh A."/>
            <person name="Wilkins M.J."/>
            <person name="Karaoz U."/>
            <person name="Brodie E.L."/>
            <person name="Williams K.H."/>
            <person name="Hubbard S.S."/>
            <person name="Banfield J.F."/>
        </authorList>
    </citation>
    <scope>NUCLEOTIDE SEQUENCE [LARGE SCALE GENOMIC DNA]</scope>
</reference>
<comment type="similarity">
    <text evidence="1 2">Belongs to the UPF0102 family.</text>
</comment>
<dbReference type="SUPFAM" id="SSF52980">
    <property type="entry name" value="Restriction endonuclease-like"/>
    <property type="match status" value="1"/>
</dbReference>
<dbReference type="HAMAP" id="MF_00048">
    <property type="entry name" value="UPF0102"/>
    <property type="match status" value="1"/>
</dbReference>
<organism evidence="3 4">
    <name type="scientific">Candidatus Uhrbacteria bacterium RIFCSPHIGHO2_02_FULL_57_19</name>
    <dbReference type="NCBI Taxonomy" id="1802391"/>
    <lineage>
        <taxon>Bacteria</taxon>
        <taxon>Candidatus Uhriibacteriota</taxon>
    </lineage>
</organism>
<dbReference type="Gene3D" id="3.40.1350.10">
    <property type="match status" value="1"/>
</dbReference>
<dbReference type="InterPro" id="IPR003509">
    <property type="entry name" value="UPF0102_YraN-like"/>
</dbReference>
<dbReference type="InterPro" id="IPR011335">
    <property type="entry name" value="Restrct_endonuc-II-like"/>
</dbReference>
<evidence type="ECO:0000256" key="1">
    <source>
        <dbReference type="ARBA" id="ARBA00006738"/>
    </source>
</evidence>
<protein>
    <recommendedName>
        <fullName evidence="2">UPF0102 protein A3D72_02225</fullName>
    </recommendedName>
</protein>
<comment type="caution">
    <text evidence="3">The sequence shown here is derived from an EMBL/GenBank/DDBJ whole genome shotgun (WGS) entry which is preliminary data.</text>
</comment>
<dbReference type="PANTHER" id="PTHR34039">
    <property type="entry name" value="UPF0102 PROTEIN YRAN"/>
    <property type="match status" value="1"/>
</dbReference>
<sequence length="124" mass="14321">MSTRELGNLGERIAEAYLARKGYLILARQWKSPLGEIDLVAEKDQQIVIIEVKTRWSDAFGHPEEAVNADKRKRLARLSELYLRSAGFIDRPCRIDVLGIRMDDVKRIARVRHYQDILANQPFS</sequence>
<dbReference type="NCBIfam" id="NF009150">
    <property type="entry name" value="PRK12497.1-3"/>
    <property type="match status" value="1"/>
</dbReference>
<dbReference type="Pfam" id="PF02021">
    <property type="entry name" value="UPF0102"/>
    <property type="match status" value="1"/>
</dbReference>
<evidence type="ECO:0000313" key="3">
    <source>
        <dbReference type="EMBL" id="OGL72859.1"/>
    </source>
</evidence>
<dbReference type="NCBIfam" id="NF009154">
    <property type="entry name" value="PRK12497.3-3"/>
    <property type="match status" value="1"/>
</dbReference>
<dbReference type="EMBL" id="MGDZ01000048">
    <property type="protein sequence ID" value="OGL72859.1"/>
    <property type="molecule type" value="Genomic_DNA"/>
</dbReference>
<dbReference type="GO" id="GO:0003676">
    <property type="term" value="F:nucleic acid binding"/>
    <property type="evidence" value="ECO:0007669"/>
    <property type="project" value="InterPro"/>
</dbReference>
<dbReference type="AlphaFoldDB" id="A0A1F7U3N7"/>
<proteinExistence type="inferred from homology"/>
<evidence type="ECO:0000256" key="2">
    <source>
        <dbReference type="HAMAP-Rule" id="MF_00048"/>
    </source>
</evidence>